<dbReference type="InterPro" id="IPR046791">
    <property type="entry name" value="Polycystin_dom"/>
</dbReference>
<feature type="transmembrane region" description="Helical" evidence="12">
    <location>
        <begin position="1804"/>
        <end position="1826"/>
    </location>
</feature>
<evidence type="ECO:0000259" key="15">
    <source>
        <dbReference type="PROSITE" id="PS51111"/>
    </source>
</evidence>
<dbReference type="InterPro" id="IPR002859">
    <property type="entry name" value="PKD/REJ-like"/>
</dbReference>
<dbReference type="SMART" id="SM00303">
    <property type="entry name" value="GPS"/>
    <property type="match status" value="1"/>
</dbReference>
<evidence type="ECO:0000313" key="16">
    <source>
        <dbReference type="EMBL" id="CAH3159514.1"/>
    </source>
</evidence>
<evidence type="ECO:0000259" key="13">
    <source>
        <dbReference type="PROSITE" id="PS50095"/>
    </source>
</evidence>
<dbReference type="PROSITE" id="PS50095">
    <property type="entry name" value="PLAT"/>
    <property type="match status" value="1"/>
</dbReference>
<evidence type="ECO:0000256" key="4">
    <source>
        <dbReference type="ARBA" id="ARBA00022729"/>
    </source>
</evidence>
<dbReference type="InterPro" id="IPR036392">
    <property type="entry name" value="PLAT/LH2_dom_sf"/>
</dbReference>
<evidence type="ECO:0000256" key="8">
    <source>
        <dbReference type="ARBA" id="ARBA00023180"/>
    </source>
</evidence>
<gene>
    <name evidence="16" type="ORF">PMEA_00032128</name>
</gene>
<feature type="compositionally biased region" description="Basic and acidic residues" evidence="11">
    <location>
        <begin position="2135"/>
        <end position="2149"/>
    </location>
</feature>
<keyword evidence="7" id="KW-1015">Disulfide bond</keyword>
<dbReference type="GO" id="GO:0050982">
    <property type="term" value="P:detection of mechanical stimulus"/>
    <property type="evidence" value="ECO:0007669"/>
    <property type="project" value="TreeGrafter"/>
</dbReference>
<dbReference type="Proteomes" id="UP001159428">
    <property type="component" value="Unassembled WGS sequence"/>
</dbReference>
<dbReference type="InterPro" id="IPR046338">
    <property type="entry name" value="GAIN_dom_sf"/>
</dbReference>
<feature type="domain" description="GAIN-B" evidence="14">
    <location>
        <begin position="821"/>
        <end position="985"/>
    </location>
</feature>
<dbReference type="InterPro" id="IPR001024">
    <property type="entry name" value="PLAT/LH2_dom"/>
</dbReference>
<feature type="transmembrane region" description="Helical" evidence="12">
    <location>
        <begin position="1390"/>
        <end position="1409"/>
    </location>
</feature>
<evidence type="ECO:0000256" key="3">
    <source>
        <dbReference type="ARBA" id="ARBA00022692"/>
    </source>
</evidence>
<keyword evidence="17" id="KW-1185">Reference proteome</keyword>
<dbReference type="InterPro" id="IPR057244">
    <property type="entry name" value="GAIN_B"/>
</dbReference>
<feature type="region of interest" description="Disordered" evidence="11">
    <location>
        <begin position="1973"/>
        <end position="2060"/>
    </location>
</feature>
<feature type="domain" description="REJ" evidence="15">
    <location>
        <begin position="10"/>
        <end position="721"/>
    </location>
</feature>
<dbReference type="Pfam" id="PF01825">
    <property type="entry name" value="GPS"/>
    <property type="match status" value="1"/>
</dbReference>
<dbReference type="Pfam" id="PF01477">
    <property type="entry name" value="PLAT"/>
    <property type="match status" value="1"/>
</dbReference>
<dbReference type="Pfam" id="PF08016">
    <property type="entry name" value="PKD_channel"/>
    <property type="match status" value="1"/>
</dbReference>
<evidence type="ECO:0000256" key="11">
    <source>
        <dbReference type="SAM" id="MobiDB-lite"/>
    </source>
</evidence>
<feature type="transmembrane region" description="Helical" evidence="12">
    <location>
        <begin position="1762"/>
        <end position="1784"/>
    </location>
</feature>
<evidence type="ECO:0000256" key="9">
    <source>
        <dbReference type="PIRSR" id="PIRSR603915-2"/>
    </source>
</evidence>
<keyword evidence="3 12" id="KW-0812">Transmembrane</keyword>
<dbReference type="PRINTS" id="PR01433">
    <property type="entry name" value="POLYCYSTIN2"/>
</dbReference>
<dbReference type="PROSITE" id="PS50221">
    <property type="entry name" value="GAIN_B"/>
    <property type="match status" value="1"/>
</dbReference>
<dbReference type="SUPFAM" id="SSF49723">
    <property type="entry name" value="Lipase/lipooxygenase domain (PLAT/LH2 domain)"/>
    <property type="match status" value="1"/>
</dbReference>
<keyword evidence="5 12" id="KW-1133">Transmembrane helix</keyword>
<dbReference type="Gene3D" id="1.10.287.70">
    <property type="match status" value="1"/>
</dbReference>
<evidence type="ECO:0000256" key="7">
    <source>
        <dbReference type="ARBA" id="ARBA00023157"/>
    </source>
</evidence>
<evidence type="ECO:0000256" key="5">
    <source>
        <dbReference type="ARBA" id="ARBA00022989"/>
    </source>
</evidence>
<keyword evidence="4" id="KW-0732">Signal</keyword>
<feature type="transmembrane region" description="Helical" evidence="12">
    <location>
        <begin position="1721"/>
        <end position="1741"/>
    </location>
</feature>
<dbReference type="PANTHER" id="PTHR10877:SF150">
    <property type="entry name" value="REJ DOMAIN-CONTAINING PROTEIN"/>
    <property type="match status" value="1"/>
</dbReference>
<feature type="region of interest" description="Disordered" evidence="11">
    <location>
        <begin position="2126"/>
        <end position="2149"/>
    </location>
</feature>
<comment type="similarity">
    <text evidence="2">Belongs to the polycystin family.</text>
</comment>
<dbReference type="Pfam" id="PF02010">
    <property type="entry name" value="REJ"/>
    <property type="match status" value="1"/>
</dbReference>
<dbReference type="GO" id="GO:0005509">
    <property type="term" value="F:calcium ion binding"/>
    <property type="evidence" value="ECO:0007669"/>
    <property type="project" value="InterPro"/>
</dbReference>
<accession>A0AAU9XYF5</accession>
<comment type="caution">
    <text evidence="10">Lacks conserved residue(s) required for the propagation of feature annotation.</text>
</comment>
<dbReference type="InterPro" id="IPR013122">
    <property type="entry name" value="PKD1_2_channel"/>
</dbReference>
<keyword evidence="8" id="KW-0325">Glycoprotein</keyword>
<feature type="transmembrane region" description="Helical" evidence="12">
    <location>
        <begin position="1343"/>
        <end position="1370"/>
    </location>
</feature>
<dbReference type="EMBL" id="CALNXJ010000072">
    <property type="protein sequence ID" value="CAH3159514.1"/>
    <property type="molecule type" value="Genomic_DNA"/>
</dbReference>
<feature type="domain" description="PLAT" evidence="13">
    <location>
        <begin position="1048"/>
        <end position="1168"/>
    </location>
</feature>
<dbReference type="PANTHER" id="PTHR10877">
    <property type="entry name" value="POLYCYSTIN FAMILY MEMBER"/>
    <property type="match status" value="1"/>
</dbReference>
<evidence type="ECO:0000256" key="6">
    <source>
        <dbReference type="ARBA" id="ARBA00023136"/>
    </source>
</evidence>
<name>A0AAU9XYF5_9CNID</name>
<feature type="compositionally biased region" description="Basic and acidic residues" evidence="11">
    <location>
        <begin position="1997"/>
        <end position="2006"/>
    </location>
</feature>
<evidence type="ECO:0000256" key="2">
    <source>
        <dbReference type="ARBA" id="ARBA00007200"/>
    </source>
</evidence>
<dbReference type="FunFam" id="1.10.287.70:FF:000086">
    <property type="entry name" value="Polycystic kidney disease 2"/>
    <property type="match status" value="1"/>
</dbReference>
<dbReference type="Pfam" id="PF20519">
    <property type="entry name" value="Polycystin_dom"/>
    <property type="match status" value="1"/>
</dbReference>
<evidence type="ECO:0000256" key="12">
    <source>
        <dbReference type="SAM" id="Phobius"/>
    </source>
</evidence>
<reference evidence="16 17" key="1">
    <citation type="submission" date="2022-05" db="EMBL/GenBank/DDBJ databases">
        <authorList>
            <consortium name="Genoscope - CEA"/>
            <person name="William W."/>
        </authorList>
    </citation>
    <scope>NUCLEOTIDE SEQUENCE [LARGE SCALE GENOMIC DNA]</scope>
</reference>
<dbReference type="Gene3D" id="2.60.220.50">
    <property type="match status" value="1"/>
</dbReference>
<dbReference type="InterPro" id="IPR000203">
    <property type="entry name" value="GPS"/>
</dbReference>
<comment type="subcellular location">
    <subcellularLocation>
        <location evidence="1">Membrane</location>
        <topology evidence="1">Multi-pass membrane protein</topology>
    </subcellularLocation>
</comment>
<feature type="disulfide bond" evidence="9">
    <location>
        <begin position="1566"/>
        <end position="1580"/>
    </location>
</feature>
<feature type="transmembrane region" description="Helical" evidence="12">
    <location>
        <begin position="1254"/>
        <end position="1275"/>
    </location>
</feature>
<feature type="transmembrane region" description="Helical" evidence="12">
    <location>
        <begin position="1847"/>
        <end position="1866"/>
    </location>
</feature>
<proteinExistence type="inferred from homology"/>
<dbReference type="SMART" id="SM00308">
    <property type="entry name" value="LH2"/>
    <property type="match status" value="1"/>
</dbReference>
<feature type="transmembrane region" description="Helical" evidence="12">
    <location>
        <begin position="1214"/>
        <end position="1234"/>
    </location>
</feature>
<sequence length="2180" mass="245468">MSYSLTDKSCIPPEVRITNLPERRARQSAVSILRSKDFIIQATVGKAECNSSQALQFAWYLFKYKVKASGKVQIQDKVLLDSRITEWTLQKRTFDYGQYYVDIRATYSNQPSVISSSLGFFKISKSKLIADVAGGNKVTRGKVNPILLDGSASRDPDVESGNHASMHFTWLCKKRQEHFPNGSLDSLPVINNSLGPGSGGCFGTGVGKLNSNGSIVELDTSQMTVGEMYDVKLIVTKDNRIDDFTQEIKIVVGNPPQVTIRCLINCEKMASASTRISIATTCKGLACQTATYSWQLVIVNSIGHELPGKILTRNMTETDMDLPGIIIKGNQLPPLNVSEWFYRLKVWVSQDHGPAGNAAYQFRVNAPPSSGNCTVTPKSGQALKTAFSFLCTGWLDPHQPLTYQFHYKTDHGLYTVVQYGSINHVSTVLPSGKRNGGYIIDFEILITDSLSASSSYVLHVKVIVEPPPANDSLSALAVGNNSQFNILVKSGNVIGATQLANAVLGTVEESNSTSTEDKIEIKDSIVRSVSNIQVKNLQSLTQVTSVIARATLEPSEVTFDTQDLALQTLRSMTSLLRSKTKEDYGSESVLVEQGGENLVLSLGNILNSAAQKASVIERTAETSEIRSKSENVSKDTAKLIDDVSVALLSKMLVDQEPNRVQTQSLSMVLNRLSPKSLETATNFTDDPYSGEFKFSFNAITDERARDAEYIDSVITLSAFNPFTWDDSAARVNSNVVSLTIKNHEGQTLSVKDSNEYIEMKIPREGNFLPEGSGLYFTKPSSEGKMQYHIVSLQHADGNAVRFRIKPSKGKVIFKVFVRYGRRPTVTEHDVSRQIPHPSCLKSSQDSYSHCRNDAYDVLLLPDKVNKPGKYYIGILYENDEGELPSRRKKRSCSGGGRQKRSCVEVKEAPRPENITVKPVYDPKTDVNYSLNLVEENCLFWDSIEERWLSRGCKVGPGSEVSSLHCLCNHLTSFGGGVLVMPNKLDFDVVFYELTRLHETGNVAVLVTIIAVLLLYFLVVVFARKYDRQDKAKSGPVFHLLSCHEANDFEYQLTLATGVWKNSGTDARIVIIIHGNEAQSEPLILHKSTIDSRTLLARGNEDTFRIHLPMSLGEIEYIRIWHDNSGRDPSWFLSHAILLDLQTGRKWTFFCNDWFALEKGDGKINRILTPVGSQEMQTFSYSLRSQGSRGFSDGHIWLSVVTKPPRSKFSRVQRASCCLCILLSAMLANALFYRTDKEPDPTLQIGPLKFSWRQIMVGIESALIITPVNLMIMTFFKRSGEKTPNKVDVEKPKNSPAPFCDKLSTTSSGDIHDIDVTLNEKRSYLDKNSQSQTDAKKKFMLPHFFIYVAWFLVLVTVSVCAVFTFFFSLQWGKDISNQWLSSMLVSFTQDLFVIQPLKILLIMVLTASLFRDKNETETVSYNSEEKLQSQIKSHGGNQSVKVEMPKEDDLILARENSTKEAKMFSFLRELLGYLLFLFLLIIVCYGSRSYHGYLMTMDLKDTLGNFSLAYDPPYFWKWLDIQFVDGVYGSNWYNNDKIKKQEYIGNKMSILLGMPRLRQLRIKKDSCIVPRIVRDIINRGCYDLYNFDEEDKTPANLPGWEPFSGSVEWANFSELCPVPWQYVPNEELSPSWGYFDVYDGGGYVADLGYNSSTAQAVISDLIEYGWIDRQTRVVLLEFTIYNPNTGYLIISAYHFEILPTGYGYPFPKIDTLLLTSTETGFYQFYLICQFLFIMTAFVFFIIEMHKLYRATWTYLRDVWNWVEILRIFLSVLVVVFYIIKSKLILKLAAIVKENPFATVSFGEAVTWSHAETTALAIAAFFTTLKLLHVIRFNQHVSIMMSSFRVSKNLLLSYSVIFIIIFVSYAQMGKLAFGDHIHGYSSVYNALFSEVIVCLGGQMRFHELTGVHRFLGPLYGISFLALMSFIFMNFFVAILNDSLEDVKRNTDKQSKEFEMADFILERLCEMLGISKRGKDAGQNASVREDDAASTNSQDNFDFPLRETSEESGSKPNENLSAKVKQTAIKKSPSQHLATKLEFERPISPKSSKRTPETPEKVSSSELDLDSSLEQLFERIGVLAGDLAMEDEQQDAKLLNAISQILRNNHEIPCQRTSSKLRQIEEPYSVPITSQDNTEYNRSSESKNSSEEEIMKFIRRRSTRELPIHLKVGGFYHQPQNNRTGGK</sequence>
<comment type="caution">
    <text evidence="16">The sequence shown here is derived from an EMBL/GenBank/DDBJ whole genome shotgun (WGS) entry which is preliminary data.</text>
</comment>
<organism evidence="16 17">
    <name type="scientific">Pocillopora meandrina</name>
    <dbReference type="NCBI Taxonomy" id="46732"/>
    <lineage>
        <taxon>Eukaryota</taxon>
        <taxon>Metazoa</taxon>
        <taxon>Cnidaria</taxon>
        <taxon>Anthozoa</taxon>
        <taxon>Hexacorallia</taxon>
        <taxon>Scleractinia</taxon>
        <taxon>Astrocoeniina</taxon>
        <taxon>Pocilloporidae</taxon>
        <taxon>Pocillopora</taxon>
    </lineage>
</organism>
<feature type="transmembrane region" description="Helical" evidence="12">
    <location>
        <begin position="1912"/>
        <end position="1933"/>
    </location>
</feature>
<evidence type="ECO:0000256" key="10">
    <source>
        <dbReference type="PROSITE-ProRule" id="PRU00152"/>
    </source>
</evidence>
<keyword evidence="6 12" id="KW-0472">Membrane</keyword>
<dbReference type="PROSITE" id="PS51111">
    <property type="entry name" value="REJ"/>
    <property type="match status" value="1"/>
</dbReference>
<protein>
    <submittedName>
        <fullName evidence="16">Uncharacterized protein</fullName>
    </submittedName>
</protein>
<feature type="transmembrane region" description="Helical" evidence="12">
    <location>
        <begin position="1469"/>
        <end position="1487"/>
    </location>
</feature>
<dbReference type="InterPro" id="IPR003915">
    <property type="entry name" value="PKD_2"/>
</dbReference>
<dbReference type="InterPro" id="IPR051223">
    <property type="entry name" value="Polycystin"/>
</dbReference>
<dbReference type="Gene3D" id="2.60.60.20">
    <property type="entry name" value="PLAT/LH2 domain"/>
    <property type="match status" value="1"/>
</dbReference>
<evidence type="ECO:0000313" key="17">
    <source>
        <dbReference type="Proteomes" id="UP001159428"/>
    </source>
</evidence>
<dbReference type="GO" id="GO:0016020">
    <property type="term" value="C:membrane"/>
    <property type="evidence" value="ECO:0007669"/>
    <property type="project" value="UniProtKB-SubCell"/>
</dbReference>
<dbReference type="GO" id="GO:0005262">
    <property type="term" value="F:calcium channel activity"/>
    <property type="evidence" value="ECO:0007669"/>
    <property type="project" value="TreeGrafter"/>
</dbReference>
<feature type="transmembrane region" description="Helical" evidence="12">
    <location>
        <begin position="1002"/>
        <end position="1022"/>
    </location>
</feature>
<evidence type="ECO:0000256" key="1">
    <source>
        <dbReference type="ARBA" id="ARBA00004141"/>
    </source>
</evidence>
<dbReference type="InterPro" id="IPR014010">
    <property type="entry name" value="REJ_dom"/>
</dbReference>
<evidence type="ECO:0000259" key="14">
    <source>
        <dbReference type="PROSITE" id="PS50221"/>
    </source>
</evidence>